<name>A0A0E0QGU7_ORYRU</name>
<dbReference type="Proteomes" id="UP000008022">
    <property type="component" value="Unassembled WGS sequence"/>
</dbReference>
<reference evidence="1" key="2">
    <citation type="submission" date="2015-06" db="UniProtKB">
        <authorList>
            <consortium name="EnsemblPlants"/>
        </authorList>
    </citation>
    <scope>IDENTIFICATION</scope>
</reference>
<protein>
    <submittedName>
        <fullName evidence="1">Uncharacterized protein</fullName>
    </submittedName>
</protein>
<keyword evidence="2" id="KW-1185">Reference proteome</keyword>
<organism evidence="1 2">
    <name type="scientific">Oryza rufipogon</name>
    <name type="common">Brownbeard rice</name>
    <name type="synonym">Asian wild rice</name>
    <dbReference type="NCBI Taxonomy" id="4529"/>
    <lineage>
        <taxon>Eukaryota</taxon>
        <taxon>Viridiplantae</taxon>
        <taxon>Streptophyta</taxon>
        <taxon>Embryophyta</taxon>
        <taxon>Tracheophyta</taxon>
        <taxon>Spermatophyta</taxon>
        <taxon>Magnoliopsida</taxon>
        <taxon>Liliopsida</taxon>
        <taxon>Poales</taxon>
        <taxon>Poaceae</taxon>
        <taxon>BOP clade</taxon>
        <taxon>Oryzoideae</taxon>
        <taxon>Oryzeae</taxon>
        <taxon>Oryzinae</taxon>
        <taxon>Oryza</taxon>
    </lineage>
</organism>
<dbReference type="Gramene" id="ORUFI08G10370.2">
    <property type="protein sequence ID" value="ORUFI08G10370.2"/>
    <property type="gene ID" value="ORUFI08G10370"/>
</dbReference>
<evidence type="ECO:0000313" key="2">
    <source>
        <dbReference type="Proteomes" id="UP000008022"/>
    </source>
</evidence>
<dbReference type="AlphaFoldDB" id="A0A0E0QGU7"/>
<accession>A0A0E0QGU7</accession>
<evidence type="ECO:0000313" key="1">
    <source>
        <dbReference type="EnsemblPlants" id="ORUFI08G10370.2"/>
    </source>
</evidence>
<dbReference type="EnsemblPlants" id="ORUFI08G10370.2">
    <property type="protein sequence ID" value="ORUFI08G10370.2"/>
    <property type="gene ID" value="ORUFI08G10370"/>
</dbReference>
<dbReference type="OMA" id="MECHNEL"/>
<dbReference type="HOGENOM" id="CLU_1761730_0_0_1"/>
<reference evidence="2" key="1">
    <citation type="submission" date="2013-06" db="EMBL/GenBank/DDBJ databases">
        <authorList>
            <person name="Zhao Q."/>
        </authorList>
    </citation>
    <scope>NUCLEOTIDE SEQUENCE</scope>
    <source>
        <strain evidence="2">cv. W1943</strain>
    </source>
</reference>
<sequence length="169" mass="19003">MPPSQSHTPPTLNEALPPQPSIFVAASASKDPGAWRRGTRATTTFFPSSASEDGRILVRMAATRRRVSPPQRPPTFFLYSGALPPPRISNFLFLWQCMHGKSHHIYNSNTGSKQAQLFNGNIFVGTPLHRLLRFYFYKMQTEKNKLLGSPYACVAVQMQPAMECHNELR</sequence>
<proteinExistence type="predicted"/>